<keyword evidence="3" id="KW-1185">Reference proteome</keyword>
<evidence type="ECO:0000256" key="1">
    <source>
        <dbReference type="SAM" id="MobiDB-lite"/>
    </source>
</evidence>
<reference evidence="2 3" key="1">
    <citation type="submission" date="2019-06" db="EMBL/GenBank/DDBJ databases">
        <authorList>
            <person name="Rodrigo-Torres L."/>
            <person name="Arahal R. D."/>
            <person name="Lucena T."/>
        </authorList>
    </citation>
    <scope>NUCLEOTIDE SEQUENCE [LARGE SCALE GENOMIC DNA]</scope>
    <source>
        <strain evidence="2 3">SB0023/3</strain>
    </source>
</reference>
<dbReference type="RefSeq" id="WP_142585481.1">
    <property type="nucleotide sequence ID" value="NZ_CABFPH010000110.1"/>
</dbReference>
<dbReference type="AlphaFoldDB" id="A0A509EKP0"/>
<accession>A0A509EKP0</accession>
<dbReference type="EMBL" id="CABFPH010000110">
    <property type="protein sequence ID" value="VUD74214.1"/>
    <property type="molecule type" value="Genomic_DNA"/>
</dbReference>
<feature type="compositionally biased region" description="Basic and acidic residues" evidence="1">
    <location>
        <begin position="169"/>
        <end position="187"/>
    </location>
</feature>
<feature type="compositionally biased region" description="Basic and acidic residues" evidence="1">
    <location>
        <begin position="141"/>
        <end position="152"/>
    </location>
</feature>
<organism evidence="2 3">
    <name type="scientific">Methylobacterium symbioticum</name>
    <dbReference type="NCBI Taxonomy" id="2584084"/>
    <lineage>
        <taxon>Bacteria</taxon>
        <taxon>Pseudomonadati</taxon>
        <taxon>Pseudomonadota</taxon>
        <taxon>Alphaproteobacteria</taxon>
        <taxon>Hyphomicrobiales</taxon>
        <taxon>Methylobacteriaceae</taxon>
        <taxon>Methylobacterium</taxon>
    </lineage>
</organism>
<evidence type="ECO:0000313" key="3">
    <source>
        <dbReference type="Proteomes" id="UP000410984"/>
    </source>
</evidence>
<evidence type="ECO:0008006" key="4">
    <source>
        <dbReference type="Google" id="ProtNLM"/>
    </source>
</evidence>
<gene>
    <name evidence="2" type="ORF">MET9862_04842</name>
</gene>
<evidence type="ECO:0000313" key="2">
    <source>
        <dbReference type="EMBL" id="VUD74214.1"/>
    </source>
</evidence>
<feature type="region of interest" description="Disordered" evidence="1">
    <location>
        <begin position="141"/>
        <end position="187"/>
    </location>
</feature>
<name>A0A509EKP0_9HYPH</name>
<dbReference type="Proteomes" id="UP000410984">
    <property type="component" value="Unassembled WGS sequence"/>
</dbReference>
<sequence>MGQHNPRNVLPRTALRGRSQSVADRVAQGLGLFSIGLGLAELLAPRAVSRAAGLDGHEGVVRAYGAREVATGLAILSSHDATPWIWGRVAGDAADIATVLFGAPEHGPGRARRDATLAVLAGVTALDLLCATALTAEKGGRRTARADYRERSGFPGGTRAARGAAQDFETPRDIRGPEALRPWRREA</sequence>
<proteinExistence type="predicted"/>
<protein>
    <recommendedName>
        <fullName evidence="4">Cyclase dehydrase</fullName>
    </recommendedName>
</protein>
<dbReference type="OrthoDB" id="6166765at2"/>